<keyword evidence="3" id="KW-1185">Reference proteome</keyword>
<dbReference type="InterPro" id="IPR027981">
    <property type="entry name" value="DUF4446"/>
</dbReference>
<dbReference type="RefSeq" id="WP_378576875.1">
    <property type="nucleotide sequence ID" value="NZ_JBHSFQ010000020.1"/>
</dbReference>
<evidence type="ECO:0000256" key="1">
    <source>
        <dbReference type="SAM" id="MobiDB-lite"/>
    </source>
</evidence>
<feature type="compositionally biased region" description="Basic and acidic residues" evidence="1">
    <location>
        <begin position="153"/>
        <end position="164"/>
    </location>
</feature>
<evidence type="ECO:0000313" key="2">
    <source>
        <dbReference type="EMBL" id="MFC4564076.1"/>
    </source>
</evidence>
<comment type="caution">
    <text evidence="2">The sequence shown here is derived from an EMBL/GenBank/DDBJ whole genome shotgun (WGS) entry which is preliminary data.</text>
</comment>
<protein>
    <submittedName>
        <fullName evidence="2">DUF4446 family protein</fullName>
    </submittedName>
</protein>
<proteinExistence type="predicted"/>
<reference evidence="3" key="1">
    <citation type="journal article" date="2019" name="Int. J. Syst. Evol. Microbiol.">
        <title>The Global Catalogue of Microorganisms (GCM) 10K type strain sequencing project: providing services to taxonomists for standard genome sequencing and annotation.</title>
        <authorList>
            <consortium name="The Broad Institute Genomics Platform"/>
            <consortium name="The Broad Institute Genome Sequencing Center for Infectious Disease"/>
            <person name="Wu L."/>
            <person name="Ma J."/>
        </authorList>
    </citation>
    <scope>NUCLEOTIDE SEQUENCE [LARGE SCALE GENOMIC DNA]</scope>
    <source>
        <strain evidence="3">XZYJ18</strain>
    </source>
</reference>
<dbReference type="Proteomes" id="UP001595923">
    <property type="component" value="Unassembled WGS sequence"/>
</dbReference>
<gene>
    <name evidence="2" type="ORF">ACFO4E_19620</name>
</gene>
<name>A0ABV9DYU5_9ACTN</name>
<sequence length="164" mass="17305">MLGVLTGVSGVALGGYALLRTRQAIDDCRELIQRMLPDTSGFDVRAIRDVAVVRYDALEEMGGARSFSLAMLNSAGDGVVVTSINGRSESRTYAKIIEAGRAYEALSPEEYRAMRAARLGQGPGDMGTRTGHAGAADPESGEPPVRPLGGEPPEPRRGEVTESA</sequence>
<feature type="region of interest" description="Disordered" evidence="1">
    <location>
        <begin position="119"/>
        <end position="164"/>
    </location>
</feature>
<organism evidence="2 3">
    <name type="scientific">Nocardiopsis mangrovi</name>
    <dbReference type="NCBI Taxonomy" id="1179818"/>
    <lineage>
        <taxon>Bacteria</taxon>
        <taxon>Bacillati</taxon>
        <taxon>Actinomycetota</taxon>
        <taxon>Actinomycetes</taxon>
        <taxon>Streptosporangiales</taxon>
        <taxon>Nocardiopsidaceae</taxon>
        <taxon>Nocardiopsis</taxon>
    </lineage>
</organism>
<dbReference type="Pfam" id="PF14584">
    <property type="entry name" value="DUF4446"/>
    <property type="match status" value="1"/>
</dbReference>
<dbReference type="EMBL" id="JBHSFQ010000020">
    <property type="protein sequence ID" value="MFC4564076.1"/>
    <property type="molecule type" value="Genomic_DNA"/>
</dbReference>
<evidence type="ECO:0000313" key="3">
    <source>
        <dbReference type="Proteomes" id="UP001595923"/>
    </source>
</evidence>
<accession>A0ABV9DYU5</accession>